<proteinExistence type="evidence at protein level"/>
<dbReference type="AlphaFoldDB" id="Q9UWL0"/>
<reference key="1">
    <citation type="journal article" date="1994" name="Biochemistry">
        <title>Characterization of an ancestral type of pyruvate ferredoxin oxidoreductase from the hyperthermophilic bacterium, Thermotoga maritima.</title>
        <authorList>
            <person name="Blamey J.M."/>
            <person name="Adams M.W.W."/>
        </authorList>
    </citation>
    <scope>PROTEIN SEQUENCE</scope>
</reference>
<protein>
    <submittedName>
        <fullName>Pyruvate ferredoxin oxidoreductase delta subunit, POR delta</fullName>
    </submittedName>
</protein>
<keyword id="KW-0903">Direct protein sequencing</keyword>
<organism>
    <name type="scientific">Pyrococcus furiosus</name>
    <dbReference type="NCBI Taxonomy" id="2261"/>
    <lineage>
        <taxon>Archaea</taxon>
        <taxon>Methanobacteriati</taxon>
        <taxon>Methanobacteriota</taxon>
        <taxon>Thermococci</taxon>
        <taxon>Thermococcales</taxon>
        <taxon>Thermococcaceae</taxon>
        <taxon>Pyrococcus</taxon>
    </lineage>
</organism>
<sequence>AESPFKADIERAQKELS</sequence>
<name>Q9UWL0_9EURY</name>
<accession>Q9UWL0</accession>